<accession>A0AB72XC67</accession>
<proteinExistence type="predicted"/>
<dbReference type="AlphaFoldDB" id="A0AB72XC67"/>
<dbReference type="Proteomes" id="UP001189225">
    <property type="component" value="Unassembled WGS sequence"/>
</dbReference>
<dbReference type="EMBL" id="CATWHI010000013">
    <property type="protein sequence ID" value="CAJ0744897.1"/>
    <property type="molecule type" value="Genomic_DNA"/>
</dbReference>
<evidence type="ECO:0000313" key="2">
    <source>
        <dbReference type="Proteomes" id="UP001189225"/>
    </source>
</evidence>
<evidence type="ECO:0000313" key="1">
    <source>
        <dbReference type="EMBL" id="CAJ0744897.1"/>
    </source>
</evidence>
<protein>
    <submittedName>
        <fullName evidence="1">Uncharacterized protein</fullName>
    </submittedName>
</protein>
<gene>
    <name evidence="1" type="ORF">R16034_04925</name>
</gene>
<name>A0AB72XC67_9RALS</name>
<organism evidence="1 2">
    <name type="scientific">Ralstonia edaphi</name>
    <dbReference type="NCBI Taxonomy" id="3058599"/>
    <lineage>
        <taxon>Bacteria</taxon>
        <taxon>Pseudomonadati</taxon>
        <taxon>Pseudomonadota</taxon>
        <taxon>Betaproteobacteria</taxon>
        <taxon>Burkholderiales</taxon>
        <taxon>Burkholderiaceae</taxon>
        <taxon>Ralstonia</taxon>
    </lineage>
</organism>
<dbReference type="RefSeq" id="WP_316902485.1">
    <property type="nucleotide sequence ID" value="NZ_CATWHI010000013.1"/>
</dbReference>
<reference evidence="1 2" key="1">
    <citation type="submission" date="2023-07" db="EMBL/GenBank/DDBJ databases">
        <authorList>
            <person name="Peeters C."/>
        </authorList>
    </citation>
    <scope>NUCLEOTIDE SEQUENCE [LARGE SCALE GENOMIC DNA]</scope>
    <source>
        <strain evidence="1 2">R-16034</strain>
    </source>
</reference>
<sequence length="164" mass="18386">MGFEVFLNSYDRGEPAKLIPMSLLESAFGAAIKLRTVNTDGSLFWRVEYETEQPPDMPKTVVMDGREYPLIAQDSSDLYISVDAAGERTDGFMAAGPAGNIRFYESLLMILQATHSALYWPGENSLVIGREDTKEHLHESMVETLGEPFLIAQPEQIIERIRQS</sequence>
<keyword evidence="2" id="KW-1185">Reference proteome</keyword>
<comment type="caution">
    <text evidence="1">The sequence shown here is derived from an EMBL/GenBank/DDBJ whole genome shotgun (WGS) entry which is preliminary data.</text>
</comment>